<feature type="transmembrane region" description="Helical" evidence="1">
    <location>
        <begin position="130"/>
        <end position="149"/>
    </location>
</feature>
<feature type="transmembrane region" description="Helical" evidence="1">
    <location>
        <begin position="6"/>
        <end position="26"/>
    </location>
</feature>
<organism evidence="2 3">
    <name type="scientific">Roseovarius albus</name>
    <dbReference type="NCBI Taxonomy" id="1247867"/>
    <lineage>
        <taxon>Bacteria</taxon>
        <taxon>Pseudomonadati</taxon>
        <taxon>Pseudomonadota</taxon>
        <taxon>Alphaproteobacteria</taxon>
        <taxon>Rhodobacterales</taxon>
        <taxon>Roseobacteraceae</taxon>
        <taxon>Roseovarius</taxon>
    </lineage>
</organism>
<feature type="transmembrane region" description="Helical" evidence="1">
    <location>
        <begin position="72"/>
        <end position="91"/>
    </location>
</feature>
<evidence type="ECO:0000313" key="3">
    <source>
        <dbReference type="Proteomes" id="UP000193061"/>
    </source>
</evidence>
<keyword evidence="1" id="KW-0812">Transmembrane</keyword>
<dbReference type="EMBL" id="FWFX01000027">
    <property type="protein sequence ID" value="SLN74035.1"/>
    <property type="molecule type" value="Genomic_DNA"/>
</dbReference>
<dbReference type="Proteomes" id="UP000193061">
    <property type="component" value="Unassembled WGS sequence"/>
</dbReference>
<proteinExistence type="predicted"/>
<evidence type="ECO:0000256" key="1">
    <source>
        <dbReference type="SAM" id="Phobius"/>
    </source>
</evidence>
<keyword evidence="1" id="KW-1133">Transmembrane helix</keyword>
<feature type="transmembrane region" description="Helical" evidence="1">
    <location>
        <begin position="98"/>
        <end position="118"/>
    </location>
</feature>
<dbReference type="OrthoDB" id="328186at2"/>
<accession>A0A1X7AA05</accession>
<protein>
    <submittedName>
        <fullName evidence="2">Uncharacterized protein</fullName>
    </submittedName>
</protein>
<evidence type="ECO:0000313" key="2">
    <source>
        <dbReference type="EMBL" id="SLN74035.1"/>
    </source>
</evidence>
<sequence>MTPTAIFLLQFAMSLFVFALIASWYVVPWLSSLSAPAALSVLLLPHAFRYIGMSFMVPNLNSGGLPETFATSASYGDLLAALLAISALFALRWRSVVALPLIWIFNVVGLIDLVNALRQAEAIDYFGPTWFIPTFLVPVLLVTHVMIFARLMSRESTRAAPA</sequence>
<gene>
    <name evidence="2" type="ORF">ROA7450_04191</name>
</gene>
<reference evidence="2 3" key="1">
    <citation type="submission" date="2017-03" db="EMBL/GenBank/DDBJ databases">
        <authorList>
            <person name="Afonso C.L."/>
            <person name="Miller P.J."/>
            <person name="Scott M.A."/>
            <person name="Spackman E."/>
            <person name="Goraichik I."/>
            <person name="Dimitrov K.M."/>
            <person name="Suarez D.L."/>
            <person name="Swayne D.E."/>
        </authorList>
    </citation>
    <scope>NUCLEOTIDE SEQUENCE [LARGE SCALE GENOMIC DNA]</scope>
    <source>
        <strain evidence="2 3">CECT 7450</strain>
    </source>
</reference>
<dbReference type="AlphaFoldDB" id="A0A1X7AA05"/>
<keyword evidence="1" id="KW-0472">Membrane</keyword>
<keyword evidence="3" id="KW-1185">Reference proteome</keyword>
<name>A0A1X7AA05_9RHOB</name>